<gene>
    <name evidence="9" type="ORF">D9756_007476</name>
</gene>
<dbReference type="GO" id="GO:0008270">
    <property type="term" value="F:zinc ion binding"/>
    <property type="evidence" value="ECO:0007669"/>
    <property type="project" value="UniProtKB-KW"/>
</dbReference>
<evidence type="ECO:0000256" key="7">
    <source>
        <dbReference type="SAM" id="MobiDB-lite"/>
    </source>
</evidence>
<feature type="domain" description="Xylanolytic transcriptional activator regulatory" evidence="8">
    <location>
        <begin position="300"/>
        <end position="509"/>
    </location>
</feature>
<dbReference type="GO" id="GO:0000785">
    <property type="term" value="C:chromatin"/>
    <property type="evidence" value="ECO:0007669"/>
    <property type="project" value="TreeGrafter"/>
</dbReference>
<comment type="subcellular location">
    <subcellularLocation>
        <location evidence="1">Nucleus</location>
    </subcellularLocation>
</comment>
<dbReference type="OrthoDB" id="1405595at2759"/>
<keyword evidence="2" id="KW-0479">Metal-binding</keyword>
<feature type="compositionally biased region" description="Low complexity" evidence="7">
    <location>
        <begin position="63"/>
        <end position="75"/>
    </location>
</feature>
<dbReference type="PANTHER" id="PTHR40626:SF11">
    <property type="entry name" value="ZINC FINGER PROTEIN YPR022C"/>
    <property type="match status" value="1"/>
</dbReference>
<evidence type="ECO:0000256" key="2">
    <source>
        <dbReference type="ARBA" id="ARBA00022723"/>
    </source>
</evidence>
<dbReference type="Pfam" id="PF04082">
    <property type="entry name" value="Fungal_trans"/>
    <property type="match status" value="1"/>
</dbReference>
<dbReference type="AlphaFoldDB" id="A0A8H5D2B5"/>
<dbReference type="GO" id="GO:0000978">
    <property type="term" value="F:RNA polymerase II cis-regulatory region sequence-specific DNA binding"/>
    <property type="evidence" value="ECO:0007669"/>
    <property type="project" value="InterPro"/>
</dbReference>
<keyword evidence="4" id="KW-0863">Zinc-finger</keyword>
<evidence type="ECO:0000256" key="6">
    <source>
        <dbReference type="ARBA" id="ARBA00023242"/>
    </source>
</evidence>
<organism evidence="9 10">
    <name type="scientific">Leucocoprinus leucothites</name>
    <dbReference type="NCBI Taxonomy" id="201217"/>
    <lineage>
        <taxon>Eukaryota</taxon>
        <taxon>Fungi</taxon>
        <taxon>Dikarya</taxon>
        <taxon>Basidiomycota</taxon>
        <taxon>Agaricomycotina</taxon>
        <taxon>Agaricomycetes</taxon>
        <taxon>Agaricomycetidae</taxon>
        <taxon>Agaricales</taxon>
        <taxon>Agaricineae</taxon>
        <taxon>Agaricaceae</taxon>
        <taxon>Leucocoprinus</taxon>
    </lineage>
</organism>
<dbReference type="Proteomes" id="UP000559027">
    <property type="component" value="Unassembled WGS sequence"/>
</dbReference>
<dbReference type="InterPro" id="IPR007219">
    <property type="entry name" value="XnlR_reg_dom"/>
</dbReference>
<evidence type="ECO:0000313" key="9">
    <source>
        <dbReference type="EMBL" id="KAF5351903.1"/>
    </source>
</evidence>
<keyword evidence="3" id="KW-0677">Repeat</keyword>
<dbReference type="GO" id="GO:0005634">
    <property type="term" value="C:nucleus"/>
    <property type="evidence" value="ECO:0007669"/>
    <property type="project" value="UniProtKB-SubCell"/>
</dbReference>
<name>A0A8H5D2B5_9AGAR</name>
<evidence type="ECO:0000256" key="4">
    <source>
        <dbReference type="ARBA" id="ARBA00022771"/>
    </source>
</evidence>
<sequence>MRLLSTRDVSLAQVALEGVHVSHAWNPRSNATARCHVRTPKSTNGSPIGPPKVEQNHPHTQRTASASTTTPTVTSFPNQVGTTTSSHPSSPSDTSITSSSSASVRRPETAYSIRTSGLVYVQDPEVYHQQTQLATPIEPSIQASPPTTAPNPSDYSSVAIYNGGFLNEPPVEVYSPSESDSTNADDQLVPVSSHLSPAYGSDVFTPFFTNVFPQMTPPTAVLTEVTLNIEELNVRGDSPEDFPFTRLLVESSPPATTQSPPFAAENIKPDPFQTFEVDRAVGRLRPMSPDPTPAELQHYLHIFFTIFLAQIPIVHAPTFRAEKKSPVLLSAMQACGALFVGTRRATDFISKTLAYARETLVHDFARKSTDWLDQVQLILAVVLLQTIGLFHQDMDQRASSSIYHGMLVMMIRQTGLIPLNASWQPSRIDESNLESVWFDWARHEITKRAILWSYMHDCCHCIYFALPSSYHPQEVTLNLPCENALWQATTAADWYLVLQRSSPYGTTQSSRLTGMSIPKMVAYLSETRTIPSEAPLSAFAHFVLVHITLKQLFQYCVLGKPPKKTIGGSDEMDPQMFKLQFAMHNWLHNWKNSPDSRIEKGSSEPPFIQNLVPFYWLGQVAMLAYQENLPPFEYGSPNNQKVEVRFRLVKRWLRHIRTFLKSHDEAPTLYWDELMQLRLQSWQQEDPEEGDEGLLEFFSELS</sequence>
<keyword evidence="5" id="KW-0862">Zinc</keyword>
<dbReference type="PANTHER" id="PTHR40626">
    <property type="entry name" value="MIP31509P"/>
    <property type="match status" value="1"/>
</dbReference>
<accession>A0A8H5D2B5</accession>
<evidence type="ECO:0000313" key="10">
    <source>
        <dbReference type="Proteomes" id="UP000559027"/>
    </source>
</evidence>
<dbReference type="GO" id="GO:0000981">
    <property type="term" value="F:DNA-binding transcription factor activity, RNA polymerase II-specific"/>
    <property type="evidence" value="ECO:0007669"/>
    <property type="project" value="InterPro"/>
</dbReference>
<feature type="compositionally biased region" description="Low complexity" evidence="7">
    <location>
        <begin position="82"/>
        <end position="103"/>
    </location>
</feature>
<keyword evidence="6" id="KW-0539">Nucleus</keyword>
<evidence type="ECO:0000259" key="8">
    <source>
        <dbReference type="Pfam" id="PF04082"/>
    </source>
</evidence>
<evidence type="ECO:0000256" key="1">
    <source>
        <dbReference type="ARBA" id="ARBA00004123"/>
    </source>
</evidence>
<proteinExistence type="predicted"/>
<reference evidence="9 10" key="1">
    <citation type="journal article" date="2020" name="ISME J.">
        <title>Uncovering the hidden diversity of litter-decomposition mechanisms in mushroom-forming fungi.</title>
        <authorList>
            <person name="Floudas D."/>
            <person name="Bentzer J."/>
            <person name="Ahren D."/>
            <person name="Johansson T."/>
            <person name="Persson P."/>
            <person name="Tunlid A."/>
        </authorList>
    </citation>
    <scope>NUCLEOTIDE SEQUENCE [LARGE SCALE GENOMIC DNA]</scope>
    <source>
        <strain evidence="9 10">CBS 146.42</strain>
    </source>
</reference>
<evidence type="ECO:0000256" key="3">
    <source>
        <dbReference type="ARBA" id="ARBA00022737"/>
    </source>
</evidence>
<dbReference type="EMBL" id="JAACJO010000012">
    <property type="protein sequence ID" value="KAF5351903.1"/>
    <property type="molecule type" value="Genomic_DNA"/>
</dbReference>
<comment type="caution">
    <text evidence="9">The sequence shown here is derived from an EMBL/GenBank/DDBJ whole genome shotgun (WGS) entry which is preliminary data.</text>
</comment>
<protein>
    <recommendedName>
        <fullName evidence="8">Xylanolytic transcriptional activator regulatory domain-containing protein</fullName>
    </recommendedName>
</protein>
<evidence type="ECO:0000256" key="5">
    <source>
        <dbReference type="ARBA" id="ARBA00022833"/>
    </source>
</evidence>
<keyword evidence="10" id="KW-1185">Reference proteome</keyword>
<dbReference type="GO" id="GO:0006351">
    <property type="term" value="P:DNA-templated transcription"/>
    <property type="evidence" value="ECO:0007669"/>
    <property type="project" value="InterPro"/>
</dbReference>
<feature type="region of interest" description="Disordered" evidence="7">
    <location>
        <begin position="32"/>
        <end position="108"/>
    </location>
</feature>
<dbReference type="InterPro" id="IPR051059">
    <property type="entry name" value="VerF-like"/>
</dbReference>
<dbReference type="CDD" id="cd12148">
    <property type="entry name" value="fungal_TF_MHR"/>
    <property type="match status" value="1"/>
</dbReference>